<feature type="transmembrane region" description="Helical" evidence="1">
    <location>
        <begin position="36"/>
        <end position="61"/>
    </location>
</feature>
<gene>
    <name evidence="3" type="primary">oac</name>
    <name evidence="3" type="ORF">GCM10007901_24390</name>
</gene>
<proteinExistence type="predicted"/>
<evidence type="ECO:0000256" key="1">
    <source>
        <dbReference type="SAM" id="Phobius"/>
    </source>
</evidence>
<keyword evidence="1" id="KW-0812">Transmembrane</keyword>
<feature type="transmembrane region" description="Helical" evidence="1">
    <location>
        <begin position="263"/>
        <end position="281"/>
    </location>
</feature>
<dbReference type="InterPro" id="IPR002656">
    <property type="entry name" value="Acyl_transf_3_dom"/>
</dbReference>
<dbReference type="Proteomes" id="UP001156670">
    <property type="component" value="Unassembled WGS sequence"/>
</dbReference>
<dbReference type="GO" id="GO:0016746">
    <property type="term" value="F:acyltransferase activity"/>
    <property type="evidence" value="ECO:0007669"/>
    <property type="project" value="UniProtKB-KW"/>
</dbReference>
<organism evidence="3 4">
    <name type="scientific">Dyella acidisoli</name>
    <dbReference type="NCBI Taxonomy" id="1867834"/>
    <lineage>
        <taxon>Bacteria</taxon>
        <taxon>Pseudomonadati</taxon>
        <taxon>Pseudomonadota</taxon>
        <taxon>Gammaproteobacteria</taxon>
        <taxon>Lysobacterales</taxon>
        <taxon>Rhodanobacteraceae</taxon>
        <taxon>Dyella</taxon>
    </lineage>
</organism>
<reference evidence="4" key="1">
    <citation type="journal article" date="2019" name="Int. J. Syst. Evol. Microbiol.">
        <title>The Global Catalogue of Microorganisms (GCM) 10K type strain sequencing project: providing services to taxonomists for standard genome sequencing and annotation.</title>
        <authorList>
            <consortium name="The Broad Institute Genomics Platform"/>
            <consortium name="The Broad Institute Genome Sequencing Center for Infectious Disease"/>
            <person name="Wu L."/>
            <person name="Ma J."/>
        </authorList>
    </citation>
    <scope>NUCLEOTIDE SEQUENCE [LARGE SCALE GENOMIC DNA]</scope>
    <source>
        <strain evidence="4">NBRC 111980</strain>
    </source>
</reference>
<name>A0ABQ5XR27_9GAMM</name>
<feature type="domain" description="Acyltransferase 3" evidence="2">
    <location>
        <begin position="6"/>
        <end position="346"/>
    </location>
</feature>
<evidence type="ECO:0000259" key="2">
    <source>
        <dbReference type="Pfam" id="PF01757"/>
    </source>
</evidence>
<comment type="caution">
    <text evidence="3">The sequence shown here is derived from an EMBL/GenBank/DDBJ whole genome shotgun (WGS) entry which is preliminary data.</text>
</comment>
<dbReference type="PANTHER" id="PTHR23028">
    <property type="entry name" value="ACETYLTRANSFERASE"/>
    <property type="match status" value="1"/>
</dbReference>
<dbReference type="InterPro" id="IPR050879">
    <property type="entry name" value="Acyltransferase_3"/>
</dbReference>
<keyword evidence="3" id="KW-0808">Transferase</keyword>
<feature type="transmembrane region" description="Helical" evidence="1">
    <location>
        <begin position="12"/>
        <end position="30"/>
    </location>
</feature>
<evidence type="ECO:0000313" key="3">
    <source>
        <dbReference type="EMBL" id="GLQ93488.1"/>
    </source>
</evidence>
<dbReference type="EMBL" id="BSOB01000018">
    <property type="protein sequence ID" value="GLQ93488.1"/>
    <property type="molecule type" value="Genomic_DNA"/>
</dbReference>
<evidence type="ECO:0000313" key="4">
    <source>
        <dbReference type="Proteomes" id="UP001156670"/>
    </source>
</evidence>
<dbReference type="PANTHER" id="PTHR23028:SF53">
    <property type="entry name" value="ACYL_TRANSF_3 DOMAIN-CONTAINING PROTEIN"/>
    <property type="match status" value="1"/>
</dbReference>
<keyword evidence="1" id="KW-0472">Membrane</keyword>
<dbReference type="Pfam" id="PF01757">
    <property type="entry name" value="Acyl_transf_3"/>
    <property type="match status" value="1"/>
</dbReference>
<accession>A0ABQ5XR27</accession>
<keyword evidence="4" id="KW-1185">Reference proteome</keyword>
<feature type="transmembrane region" description="Helical" evidence="1">
    <location>
        <begin position="158"/>
        <end position="177"/>
    </location>
</feature>
<sequence length="378" mass="42527">MERKPGLDLLRAIAILWVMPFHSYLAGYMGGGVLRWSGWMGVDLFFALSGFLIGSQVFNALVSRGGIDFVDFYLRRGFRTLPAYFLVLGIYVAWPSMREEPGMMPLWQFLAYTLNLFIDPNRGAFSHAWSLCVEEQFYLLFPLLALLLLRTGRLVRGAAVIAALVLGGIVLRTWLWMHFVQPIQANGSEAGDAYLRFLYYPTYARLDDLLGGVALAAARSYRTRGWAWIERNANGVLMTGVLLIGLCMWGFNGEQRFDLAANVFGYPILSVAMTALVAGAASQRSVLASIRIPGAEWFGTASYSLYLTHKMVYGQLHGRFAPWVDGHGIWTVLIYIASVLVVGAALHYLVERPCLRLREPIRRRWERRQSGYVTTPTF</sequence>
<feature type="transmembrane region" description="Helical" evidence="1">
    <location>
        <begin position="233"/>
        <end position="251"/>
    </location>
</feature>
<dbReference type="RefSeq" id="WP_284321198.1">
    <property type="nucleotide sequence ID" value="NZ_BSOB01000018.1"/>
</dbReference>
<keyword evidence="3" id="KW-0012">Acyltransferase</keyword>
<keyword evidence="1" id="KW-1133">Transmembrane helix</keyword>
<protein>
    <submittedName>
        <fullName evidence="3">Acyltransferase</fullName>
    </submittedName>
</protein>
<feature type="transmembrane region" description="Helical" evidence="1">
    <location>
        <begin position="128"/>
        <end position="149"/>
    </location>
</feature>
<feature type="transmembrane region" description="Helical" evidence="1">
    <location>
        <begin position="328"/>
        <end position="350"/>
    </location>
</feature>
<feature type="transmembrane region" description="Helical" evidence="1">
    <location>
        <begin position="81"/>
        <end position="97"/>
    </location>
</feature>